<accession>A0A6S6VRE6</accession>
<evidence type="ECO:0000313" key="2">
    <source>
        <dbReference type="Proteomes" id="UP000472372"/>
    </source>
</evidence>
<dbReference type="Proteomes" id="UP000472372">
    <property type="component" value="Chromosome 2"/>
</dbReference>
<sequence>MKRMSALLIWDVSTVFHSTDEAFYLDNIMEKLKRSKVAHWADKLAVESEPNLTTAQLMLYNHDLKLVYCYFTSAL</sequence>
<gene>
    <name evidence="1" type="ORF">PTTW11_01519</name>
</gene>
<name>A0A6S6VRE6_9PLEO</name>
<proteinExistence type="predicted"/>
<evidence type="ECO:0000313" key="1">
    <source>
        <dbReference type="EMBL" id="CAE7007237.1"/>
    </source>
</evidence>
<organism evidence="1 2">
    <name type="scientific">Pyrenophora teres f. teres</name>
    <dbReference type="NCBI Taxonomy" id="97479"/>
    <lineage>
        <taxon>Eukaryota</taxon>
        <taxon>Fungi</taxon>
        <taxon>Dikarya</taxon>
        <taxon>Ascomycota</taxon>
        <taxon>Pezizomycotina</taxon>
        <taxon>Dothideomycetes</taxon>
        <taxon>Pleosporomycetidae</taxon>
        <taxon>Pleosporales</taxon>
        <taxon>Pleosporineae</taxon>
        <taxon>Pleosporaceae</taxon>
        <taxon>Pyrenophora</taxon>
    </lineage>
</organism>
<dbReference type="EMBL" id="HG992978">
    <property type="protein sequence ID" value="CAE7007237.1"/>
    <property type="molecule type" value="Genomic_DNA"/>
</dbReference>
<protein>
    <submittedName>
        <fullName evidence="1">Uracil permease</fullName>
    </submittedName>
</protein>
<dbReference type="AlphaFoldDB" id="A0A6S6VRE6"/>
<reference evidence="1" key="1">
    <citation type="submission" date="2021-02" db="EMBL/GenBank/DDBJ databases">
        <authorList>
            <person name="Syme A R."/>
            <person name="Syme A R."/>
            <person name="Moolhuijzen P."/>
        </authorList>
    </citation>
    <scope>NUCLEOTIDE SEQUENCE</scope>
    <source>
        <strain evidence="1">W1-1</strain>
    </source>
</reference>